<accession>X1FDQ2</accession>
<name>X1FDQ2_9ZZZZ</name>
<sequence length="196" mass="22468">MAQCKMCGQKGFFLSVSEDGLCKSCESIVVMDIQQRVRIINDCIKLVNESKNMSTQLSRYDLLREHAQALLEYEHKGIPTVSPSPSQFLSEYTIKRDQIILESVTAEVEKALARAEIAATPRTSINEANKALLKIREGKKELNDKEKLDQLGDRIRHFSHEKQLNEYLEAARKAEFKGKKKKALDQYQEALYFLRS</sequence>
<organism evidence="1">
    <name type="scientific">marine sediment metagenome</name>
    <dbReference type="NCBI Taxonomy" id="412755"/>
    <lineage>
        <taxon>unclassified sequences</taxon>
        <taxon>metagenomes</taxon>
        <taxon>ecological metagenomes</taxon>
    </lineage>
</organism>
<protein>
    <submittedName>
        <fullName evidence="1">Uncharacterized protein</fullName>
    </submittedName>
</protein>
<feature type="non-terminal residue" evidence="1">
    <location>
        <position position="196"/>
    </location>
</feature>
<dbReference type="EMBL" id="BARU01001296">
    <property type="protein sequence ID" value="GAH30665.1"/>
    <property type="molecule type" value="Genomic_DNA"/>
</dbReference>
<evidence type="ECO:0000313" key="1">
    <source>
        <dbReference type="EMBL" id="GAH30665.1"/>
    </source>
</evidence>
<comment type="caution">
    <text evidence="1">The sequence shown here is derived from an EMBL/GenBank/DDBJ whole genome shotgun (WGS) entry which is preliminary data.</text>
</comment>
<reference evidence="1" key="1">
    <citation type="journal article" date="2014" name="Front. Microbiol.">
        <title>High frequency of phylogenetically diverse reductive dehalogenase-homologous genes in deep subseafloor sedimentary metagenomes.</title>
        <authorList>
            <person name="Kawai M."/>
            <person name="Futagami T."/>
            <person name="Toyoda A."/>
            <person name="Takaki Y."/>
            <person name="Nishi S."/>
            <person name="Hori S."/>
            <person name="Arai W."/>
            <person name="Tsubouchi T."/>
            <person name="Morono Y."/>
            <person name="Uchiyama I."/>
            <person name="Ito T."/>
            <person name="Fujiyama A."/>
            <person name="Inagaki F."/>
            <person name="Takami H."/>
        </authorList>
    </citation>
    <scope>NUCLEOTIDE SEQUENCE</scope>
    <source>
        <strain evidence="1">Expedition CK06-06</strain>
    </source>
</reference>
<gene>
    <name evidence="1" type="ORF">S03H2_03497</name>
</gene>
<proteinExistence type="predicted"/>
<dbReference type="AlphaFoldDB" id="X1FDQ2"/>